<dbReference type="GO" id="GO:0000014">
    <property type="term" value="F:single-stranded DNA endodeoxyribonuclease activity"/>
    <property type="evidence" value="ECO:0007669"/>
    <property type="project" value="TreeGrafter"/>
</dbReference>
<dbReference type="InterPro" id="IPR044925">
    <property type="entry name" value="His-Me_finger_sf"/>
</dbReference>
<evidence type="ECO:0000256" key="2">
    <source>
        <dbReference type="ARBA" id="ARBA00010052"/>
    </source>
</evidence>
<protein>
    <recommendedName>
        <fullName evidence="10">Endonuclease</fullName>
        <ecNumber evidence="10">3.1.30.-</ecNumber>
    </recommendedName>
</protein>
<feature type="binding site" evidence="9">
    <location>
        <position position="202"/>
    </location>
    <ligand>
        <name>Mg(2+)</name>
        <dbReference type="ChEBI" id="CHEBI:18420"/>
        <note>catalytic</note>
    </ligand>
</feature>
<dbReference type="GO" id="GO:0004521">
    <property type="term" value="F:RNA endonuclease activity"/>
    <property type="evidence" value="ECO:0007669"/>
    <property type="project" value="TreeGrafter"/>
</dbReference>
<evidence type="ECO:0000313" key="15">
    <source>
        <dbReference type="Proteomes" id="UP000246740"/>
    </source>
</evidence>
<dbReference type="GO" id="GO:0005743">
    <property type="term" value="C:mitochondrial inner membrane"/>
    <property type="evidence" value="ECO:0007669"/>
    <property type="project" value="TreeGrafter"/>
</dbReference>
<evidence type="ECO:0000256" key="4">
    <source>
        <dbReference type="ARBA" id="ARBA00022723"/>
    </source>
</evidence>
<feature type="domain" description="DNA/RNA non-specific endonuclease/pyrophosphatase/phosphodiesterase" evidence="13">
    <location>
        <begin position="97"/>
        <end position="346"/>
    </location>
</feature>
<feature type="region of interest" description="Disordered" evidence="11">
    <location>
        <begin position="32"/>
        <end position="67"/>
    </location>
</feature>
<reference evidence="14 15" key="1">
    <citation type="journal article" date="2018" name="Mol. Biol. Evol.">
        <title>Broad Genomic Sampling Reveals a Smut Pathogenic Ancestry of the Fungal Clade Ustilaginomycotina.</title>
        <authorList>
            <person name="Kijpornyongpan T."/>
            <person name="Mondo S.J."/>
            <person name="Barry K."/>
            <person name="Sandor L."/>
            <person name="Lee J."/>
            <person name="Lipzen A."/>
            <person name="Pangilinan J."/>
            <person name="LaButti K."/>
            <person name="Hainaut M."/>
            <person name="Henrissat B."/>
            <person name="Grigoriev I.V."/>
            <person name="Spatafora J.W."/>
            <person name="Aime M.C."/>
        </authorList>
    </citation>
    <scope>NUCLEOTIDE SEQUENCE [LARGE SCALE GENOMIC DNA]</scope>
    <source>
        <strain evidence="14 15">MCA 3645</strain>
    </source>
</reference>
<comment type="cofactor">
    <cofactor evidence="1 10">
        <name>Mg(2+)</name>
        <dbReference type="ChEBI" id="CHEBI:18420"/>
    </cofactor>
</comment>
<dbReference type="Proteomes" id="UP000246740">
    <property type="component" value="Unassembled WGS sequence"/>
</dbReference>
<dbReference type="AlphaFoldDB" id="A0A317XUG3"/>
<dbReference type="FunCoup" id="A0A317XUG3">
    <property type="interactions" value="117"/>
</dbReference>
<evidence type="ECO:0000256" key="6">
    <source>
        <dbReference type="ARBA" id="ARBA00022801"/>
    </source>
</evidence>
<keyword evidence="6 10" id="KW-0378">Hydrolase</keyword>
<feature type="domain" description="ENPP1-3/EXOG-like endonuclease/phosphodiesterase" evidence="12">
    <location>
        <begin position="98"/>
        <end position="346"/>
    </location>
</feature>
<evidence type="ECO:0000256" key="1">
    <source>
        <dbReference type="ARBA" id="ARBA00001946"/>
    </source>
</evidence>
<evidence type="ECO:0000256" key="11">
    <source>
        <dbReference type="SAM" id="MobiDB-lite"/>
    </source>
</evidence>
<dbReference type="GO" id="GO:0046872">
    <property type="term" value="F:metal ion binding"/>
    <property type="evidence" value="ECO:0007669"/>
    <property type="project" value="UniProtKB-KW"/>
</dbReference>
<dbReference type="EC" id="3.1.30.-" evidence="10"/>
<dbReference type="STRING" id="1882483.A0A317XUG3"/>
<evidence type="ECO:0000256" key="5">
    <source>
        <dbReference type="ARBA" id="ARBA00022759"/>
    </source>
</evidence>
<organism evidence="14 15">
    <name type="scientific">Testicularia cyperi</name>
    <dbReference type="NCBI Taxonomy" id="1882483"/>
    <lineage>
        <taxon>Eukaryota</taxon>
        <taxon>Fungi</taxon>
        <taxon>Dikarya</taxon>
        <taxon>Basidiomycota</taxon>
        <taxon>Ustilaginomycotina</taxon>
        <taxon>Ustilaginomycetes</taxon>
        <taxon>Ustilaginales</taxon>
        <taxon>Anthracoideaceae</taxon>
        <taxon>Testicularia</taxon>
    </lineage>
</organism>
<name>A0A317XUG3_9BASI</name>
<evidence type="ECO:0000256" key="8">
    <source>
        <dbReference type="PIRSR" id="PIRSR640255-1"/>
    </source>
</evidence>
<gene>
    <name evidence="14" type="ORF">BCV70DRAFT_198280</name>
</gene>
<dbReference type="InterPro" id="IPR001604">
    <property type="entry name" value="Endo_G_ENPP1-like_dom"/>
</dbReference>
<dbReference type="Gene3D" id="3.40.570.10">
    <property type="entry name" value="Extracellular Endonuclease, subunit A"/>
    <property type="match status" value="1"/>
</dbReference>
<keyword evidence="4 9" id="KW-0479">Metal-binding</keyword>
<dbReference type="SMART" id="SM00477">
    <property type="entry name" value="NUC"/>
    <property type="match status" value="1"/>
</dbReference>
<dbReference type="PANTHER" id="PTHR13966:SF5">
    <property type="entry name" value="ENDONUCLEASE G, MITOCHONDRIAL"/>
    <property type="match status" value="1"/>
</dbReference>
<dbReference type="InterPro" id="IPR044929">
    <property type="entry name" value="DNA/RNA_non-sp_Endonuclease_sf"/>
</dbReference>
<dbReference type="EMBL" id="KZ819189">
    <property type="protein sequence ID" value="PWZ01996.1"/>
    <property type="molecule type" value="Genomic_DNA"/>
</dbReference>
<dbReference type="FunFam" id="3.40.570.10:FF:000008">
    <property type="entry name" value="Probable NUC1-dna/rna non-specific nuclease, mitochondrial"/>
    <property type="match status" value="1"/>
</dbReference>
<keyword evidence="7" id="KW-0460">Magnesium</keyword>
<dbReference type="OrthoDB" id="5418055at2759"/>
<comment type="similarity">
    <text evidence="2 10">Belongs to the DNA/RNA non-specific endonuclease family.</text>
</comment>
<evidence type="ECO:0000256" key="10">
    <source>
        <dbReference type="RuleBase" id="RU366055"/>
    </source>
</evidence>
<evidence type="ECO:0000259" key="13">
    <source>
        <dbReference type="SMART" id="SM00892"/>
    </source>
</evidence>
<dbReference type="Pfam" id="PF01223">
    <property type="entry name" value="Endonuclease_NS"/>
    <property type="match status" value="1"/>
</dbReference>
<dbReference type="SUPFAM" id="SSF54060">
    <property type="entry name" value="His-Me finger endonucleases"/>
    <property type="match status" value="1"/>
</dbReference>
<feature type="compositionally biased region" description="Low complexity" evidence="11">
    <location>
        <begin position="49"/>
        <end position="64"/>
    </location>
</feature>
<dbReference type="CDD" id="cd00091">
    <property type="entry name" value="NUC"/>
    <property type="match status" value="1"/>
</dbReference>
<evidence type="ECO:0000256" key="3">
    <source>
        <dbReference type="ARBA" id="ARBA00022722"/>
    </source>
</evidence>
<dbReference type="GO" id="GO:0006309">
    <property type="term" value="P:apoptotic DNA fragmentation"/>
    <property type="evidence" value="ECO:0007669"/>
    <property type="project" value="TreeGrafter"/>
</dbReference>
<feature type="region of interest" description="Disordered" evidence="11">
    <location>
        <begin position="120"/>
        <end position="142"/>
    </location>
</feature>
<dbReference type="InterPro" id="IPR040255">
    <property type="entry name" value="Non-specific_endonuclease"/>
</dbReference>
<dbReference type="InterPro" id="IPR018524">
    <property type="entry name" value="DNA/RNA_endonuclease_AS"/>
</dbReference>
<dbReference type="GO" id="GO:0003676">
    <property type="term" value="F:nucleic acid binding"/>
    <property type="evidence" value="ECO:0007669"/>
    <property type="project" value="InterPro"/>
</dbReference>
<dbReference type="GO" id="GO:0005634">
    <property type="term" value="C:nucleus"/>
    <property type="evidence" value="ECO:0007669"/>
    <property type="project" value="TreeGrafter"/>
</dbReference>
<evidence type="ECO:0000259" key="12">
    <source>
        <dbReference type="SMART" id="SM00477"/>
    </source>
</evidence>
<feature type="active site" description="Proton acceptor" evidence="8">
    <location>
        <position position="170"/>
    </location>
</feature>
<keyword evidence="5 10" id="KW-0255">Endonuclease</keyword>
<evidence type="ECO:0000256" key="7">
    <source>
        <dbReference type="ARBA" id="ARBA00022842"/>
    </source>
</evidence>
<dbReference type="PROSITE" id="PS01070">
    <property type="entry name" value="NUCLEASE_NON_SPEC"/>
    <property type="match status" value="1"/>
</dbReference>
<dbReference type="SMART" id="SM00892">
    <property type="entry name" value="Endonuclease_NS"/>
    <property type="match status" value="1"/>
</dbReference>
<keyword evidence="3 10" id="KW-0540">Nuclease</keyword>
<sequence length="384" mass="40328">MSYVVQAGLFAGGLVVGAGGAVLLVGGGNRNKQAAAVPSGTAERPGPPAVATASSTSSASSAVVDTGSRSDGIGSAYSASDALGPAGHPGPVADFLRHAAYVSSYDRRLRHPSWTAEHITAASLQRPGSSNGGSGKPDRSNSVFKEDVRIPELFRARLADYFRSGYDRGHMVPAADAKSSQLAMDETFLLTNIAPQVGQGMNRDYWAHTEDFVRRLTGRFADLYVFTIPLYLPRQSTDGKWRVSYEVIGNPPSISVPTHFAKVILGVGAAPETVQISGPKPDWKHTSTALTSKVGLGSAGGVMALGAFVMPNSVIPNEAPLESFAVPVETVERAAGLTLFPQAIKQSAKKLCDTVQCSIIVREFADKSKTLAAPAPRPLPSPRM</sequence>
<evidence type="ECO:0000313" key="14">
    <source>
        <dbReference type="EMBL" id="PWZ01996.1"/>
    </source>
</evidence>
<evidence type="ECO:0000256" key="9">
    <source>
        <dbReference type="PIRSR" id="PIRSR640255-2"/>
    </source>
</evidence>
<dbReference type="InParanoid" id="A0A317XUG3"/>
<keyword evidence="15" id="KW-1185">Reference proteome</keyword>
<proteinExistence type="inferred from homology"/>
<accession>A0A317XUG3</accession>
<dbReference type="InterPro" id="IPR020821">
    <property type="entry name" value="ENPP1-3/EXOG-like_nuc-like"/>
</dbReference>
<dbReference type="PANTHER" id="PTHR13966">
    <property type="entry name" value="ENDONUCLEASE RELATED"/>
    <property type="match status" value="1"/>
</dbReference>